<organism evidence="2 3">
    <name type="scientific">candidate division WOR-1 bacterium RIFOXYC12_FULL_54_18</name>
    <dbReference type="NCBI Taxonomy" id="1802584"/>
    <lineage>
        <taxon>Bacteria</taxon>
        <taxon>Bacillati</taxon>
        <taxon>Saganbacteria</taxon>
    </lineage>
</organism>
<keyword evidence="1" id="KW-0732">Signal</keyword>
<dbReference type="Proteomes" id="UP000178602">
    <property type="component" value="Unassembled WGS sequence"/>
</dbReference>
<evidence type="ECO:0000256" key="1">
    <source>
        <dbReference type="SAM" id="SignalP"/>
    </source>
</evidence>
<accession>A0A1F4T6Z6</accession>
<protein>
    <recommendedName>
        <fullName evidence="4">Pilus assembly protein PilP</fullName>
    </recommendedName>
</protein>
<dbReference type="PROSITE" id="PS51257">
    <property type="entry name" value="PROKAR_LIPOPROTEIN"/>
    <property type="match status" value="1"/>
</dbReference>
<reference evidence="2 3" key="1">
    <citation type="journal article" date="2016" name="Nat. Commun.">
        <title>Thousands of microbial genomes shed light on interconnected biogeochemical processes in an aquifer system.</title>
        <authorList>
            <person name="Anantharaman K."/>
            <person name="Brown C.T."/>
            <person name="Hug L.A."/>
            <person name="Sharon I."/>
            <person name="Castelle C.J."/>
            <person name="Probst A.J."/>
            <person name="Thomas B.C."/>
            <person name="Singh A."/>
            <person name="Wilkins M.J."/>
            <person name="Karaoz U."/>
            <person name="Brodie E.L."/>
            <person name="Williams K.H."/>
            <person name="Hubbard S.S."/>
            <person name="Banfield J.F."/>
        </authorList>
    </citation>
    <scope>NUCLEOTIDE SEQUENCE [LARGE SCALE GENOMIC DNA]</scope>
</reference>
<comment type="caution">
    <text evidence="2">The sequence shown here is derived from an EMBL/GenBank/DDBJ whole genome shotgun (WGS) entry which is preliminary data.</text>
</comment>
<name>A0A1F4T6Z6_UNCSA</name>
<evidence type="ECO:0000313" key="2">
    <source>
        <dbReference type="EMBL" id="OGC28495.1"/>
    </source>
</evidence>
<feature type="signal peptide" evidence="1">
    <location>
        <begin position="1"/>
        <end position="22"/>
    </location>
</feature>
<feature type="chain" id="PRO_5009514517" description="Pilus assembly protein PilP" evidence="1">
    <location>
        <begin position="23"/>
        <end position="123"/>
    </location>
</feature>
<evidence type="ECO:0008006" key="4">
    <source>
        <dbReference type="Google" id="ProtNLM"/>
    </source>
</evidence>
<proteinExistence type="predicted"/>
<dbReference type="EMBL" id="MEUG01000001">
    <property type="protein sequence ID" value="OGC28495.1"/>
    <property type="molecule type" value="Genomic_DNA"/>
</dbReference>
<evidence type="ECO:0000313" key="3">
    <source>
        <dbReference type="Proteomes" id="UP000178602"/>
    </source>
</evidence>
<sequence>MKNSIVVVVIFVALLLSSCAPSEPLEQPSLKIDTVAEDEPTREAVYVYNEKMAVIDSMELRSEPKLLSSGYARLVGVVSGVRQVALIEIGGRGLAAVAGEMVDGYEIEKIGRESAYLRKGSIK</sequence>
<dbReference type="AlphaFoldDB" id="A0A1F4T6Z6"/>
<gene>
    <name evidence="2" type="ORF">A3K49_05965</name>
</gene>